<organism evidence="4 5">
    <name type="scientific">Aquirhabdus parva</name>
    <dbReference type="NCBI Taxonomy" id="2283318"/>
    <lineage>
        <taxon>Bacteria</taxon>
        <taxon>Pseudomonadati</taxon>
        <taxon>Pseudomonadota</taxon>
        <taxon>Gammaproteobacteria</taxon>
        <taxon>Moraxellales</taxon>
        <taxon>Moraxellaceae</taxon>
        <taxon>Aquirhabdus</taxon>
    </lineage>
</organism>
<dbReference type="Gene3D" id="3.40.250.10">
    <property type="entry name" value="Rhodanese-like domain"/>
    <property type="match status" value="1"/>
</dbReference>
<keyword evidence="1" id="KW-0819">tRNA processing</keyword>
<feature type="compositionally biased region" description="Basic and acidic residues" evidence="2">
    <location>
        <begin position="1"/>
        <end position="11"/>
    </location>
</feature>
<feature type="domain" description="Rhodanese" evidence="3">
    <location>
        <begin position="147"/>
        <end position="241"/>
    </location>
</feature>
<dbReference type="PROSITE" id="PS50206">
    <property type="entry name" value="RHODANESE_3"/>
    <property type="match status" value="1"/>
</dbReference>
<accession>A0A345P6S9</accession>
<dbReference type="SMART" id="SM00450">
    <property type="entry name" value="RHOD"/>
    <property type="match status" value="1"/>
</dbReference>
<dbReference type="PANTHER" id="PTHR43268">
    <property type="entry name" value="THIOSULFATE SULFURTRANSFERASE/RHODANESE-LIKE DOMAIN-CONTAINING PROTEIN 2"/>
    <property type="match status" value="1"/>
</dbReference>
<dbReference type="EMBL" id="CP031222">
    <property type="protein sequence ID" value="AXI02988.1"/>
    <property type="molecule type" value="Genomic_DNA"/>
</dbReference>
<dbReference type="GO" id="GO:0006400">
    <property type="term" value="P:tRNA modification"/>
    <property type="evidence" value="ECO:0007669"/>
    <property type="project" value="UniProtKB-UniRule"/>
</dbReference>
<dbReference type="InterPro" id="IPR001763">
    <property type="entry name" value="Rhodanese-like_dom"/>
</dbReference>
<keyword evidence="4" id="KW-0808">Transferase</keyword>
<gene>
    <name evidence="1" type="primary">trhO</name>
    <name evidence="4" type="ORF">HYN46_09145</name>
</gene>
<comment type="catalytic activity">
    <reaction evidence="1">
        <text>uridine(34) in tRNA + AH2 + O2 = 5-hydroxyuridine(34) in tRNA + A + H2O</text>
        <dbReference type="Rhea" id="RHEA:64224"/>
        <dbReference type="Rhea" id="RHEA-COMP:11727"/>
        <dbReference type="Rhea" id="RHEA-COMP:13381"/>
        <dbReference type="ChEBI" id="CHEBI:13193"/>
        <dbReference type="ChEBI" id="CHEBI:15377"/>
        <dbReference type="ChEBI" id="CHEBI:15379"/>
        <dbReference type="ChEBI" id="CHEBI:17499"/>
        <dbReference type="ChEBI" id="CHEBI:65315"/>
        <dbReference type="ChEBI" id="CHEBI:136877"/>
    </reaction>
</comment>
<dbReference type="Gene3D" id="3.30.70.100">
    <property type="match status" value="1"/>
</dbReference>
<dbReference type="AlphaFoldDB" id="A0A345P6S9"/>
<dbReference type="SUPFAM" id="SSF52821">
    <property type="entry name" value="Rhodanese/Cell cycle control phosphatase"/>
    <property type="match status" value="1"/>
</dbReference>
<dbReference type="Proteomes" id="UP000253940">
    <property type="component" value="Chromosome"/>
</dbReference>
<dbReference type="KEGG" id="mbah:HYN46_09145"/>
<evidence type="ECO:0000256" key="2">
    <source>
        <dbReference type="SAM" id="MobiDB-lite"/>
    </source>
</evidence>
<protein>
    <recommendedName>
        <fullName evidence="1">tRNA uridine(34) hydroxylase</fullName>
        <ecNumber evidence="1">1.14.-.-</ecNumber>
    </recommendedName>
    <alternativeName>
        <fullName evidence="1">tRNA hydroxylation protein O</fullName>
    </alternativeName>
</protein>
<evidence type="ECO:0000313" key="5">
    <source>
        <dbReference type="Proteomes" id="UP000253940"/>
    </source>
</evidence>
<dbReference type="GO" id="GO:0016705">
    <property type="term" value="F:oxidoreductase activity, acting on paired donors, with incorporation or reduction of molecular oxygen"/>
    <property type="evidence" value="ECO:0007669"/>
    <property type="project" value="UniProtKB-UniRule"/>
</dbReference>
<comment type="function">
    <text evidence="1">Catalyzes oxygen-dependent 5-hydroxyuridine (ho5U) modification at position 34 in tRNAs.</text>
</comment>
<dbReference type="InterPro" id="IPR040503">
    <property type="entry name" value="TRHO_N"/>
</dbReference>
<dbReference type="EC" id="1.14.-.-" evidence="1"/>
<proteinExistence type="inferred from homology"/>
<dbReference type="GO" id="GO:0016740">
    <property type="term" value="F:transferase activity"/>
    <property type="evidence" value="ECO:0007669"/>
    <property type="project" value="UniProtKB-KW"/>
</dbReference>
<evidence type="ECO:0000259" key="3">
    <source>
        <dbReference type="PROSITE" id="PS50206"/>
    </source>
</evidence>
<dbReference type="OrthoDB" id="9778326at2"/>
<dbReference type="HAMAP" id="MF_00469">
    <property type="entry name" value="TrhO"/>
    <property type="match status" value="1"/>
</dbReference>
<dbReference type="Pfam" id="PF17773">
    <property type="entry name" value="UPF0176_N"/>
    <property type="match status" value="1"/>
</dbReference>
<evidence type="ECO:0000256" key="1">
    <source>
        <dbReference type="HAMAP-Rule" id="MF_00469"/>
    </source>
</evidence>
<dbReference type="PANTHER" id="PTHR43268:SF3">
    <property type="entry name" value="RHODANESE-LIKE DOMAIN-CONTAINING PROTEIN 7-RELATED"/>
    <property type="match status" value="1"/>
</dbReference>
<evidence type="ECO:0000313" key="4">
    <source>
        <dbReference type="EMBL" id="AXI02988.1"/>
    </source>
</evidence>
<dbReference type="InterPro" id="IPR036873">
    <property type="entry name" value="Rhodanese-like_dom_sf"/>
</dbReference>
<comment type="similarity">
    <text evidence="1">Belongs to the TrhO family.</text>
</comment>
<dbReference type="InterPro" id="IPR020936">
    <property type="entry name" value="TrhO"/>
</dbReference>
<name>A0A345P6S9_9GAMM</name>
<keyword evidence="1" id="KW-0560">Oxidoreductase</keyword>
<feature type="region of interest" description="Disordered" evidence="2">
    <location>
        <begin position="1"/>
        <end position="21"/>
    </location>
</feature>
<dbReference type="NCBIfam" id="NF001136">
    <property type="entry name" value="PRK00142.1-4"/>
    <property type="match status" value="1"/>
</dbReference>
<reference evidence="4 5" key="1">
    <citation type="submission" date="2018-07" db="EMBL/GenBank/DDBJ databases">
        <title>Genome sequencing of Moraxellaceae gen. HYN0046.</title>
        <authorList>
            <person name="Kim M."/>
            <person name="Yi H."/>
        </authorList>
    </citation>
    <scope>NUCLEOTIDE SEQUENCE [LARGE SCALE GENOMIC DNA]</scope>
    <source>
        <strain evidence="4 5">HYN0046</strain>
    </source>
</reference>
<sequence>MNESVHLHSPSDEMTDDTIQQDQTDNTKEWVIAALYQFHPVSFPADLRNRLDELSTHLQLRGTLIVASEGINGTVAGSRAAIDELHQVLINEGFDRMEYKESFSREKPFKRMKVKFKEEIVTLGVDVEPLAQVGHYLEPEAWHDFIQQEDVLVIDTRNRYEYAAGTFKNAIDPNTETFREFPAFVDEQLADAKHKKIAMFCTGGIRCEKSTSLLLQQGFEEVYHLKGGILNYLNTIPEEKSLWKGECFVFDGRVGVGHGVEEGESAMCFGCGWPLKRHELQSVKFERGVSCPHCFDQTSEAQKARYRMRQKQMDGDI</sequence>
<keyword evidence="5" id="KW-1185">Reference proteome</keyword>
<dbReference type="CDD" id="cd01518">
    <property type="entry name" value="RHOD_YceA"/>
    <property type="match status" value="1"/>
</dbReference>
<dbReference type="Pfam" id="PF00581">
    <property type="entry name" value="Rhodanese"/>
    <property type="match status" value="1"/>
</dbReference>